<dbReference type="SUPFAM" id="SSF100934">
    <property type="entry name" value="Heat shock protein 70kD (HSP70), C-terminal subdomain"/>
    <property type="match status" value="1"/>
</dbReference>
<dbReference type="InterPro" id="IPR029047">
    <property type="entry name" value="HSP70_peptide-bd_sf"/>
</dbReference>
<evidence type="ECO:0000256" key="4">
    <source>
        <dbReference type="RuleBase" id="RU003322"/>
    </source>
</evidence>
<reference evidence="6 7" key="1">
    <citation type="submission" date="2019-02" db="EMBL/GenBank/DDBJ databases">
        <title>Deep-cultivation of Planctomycetes and their phenomic and genomic characterization uncovers novel biology.</title>
        <authorList>
            <person name="Wiegand S."/>
            <person name="Jogler M."/>
            <person name="Boedeker C."/>
            <person name="Pinto D."/>
            <person name="Vollmers J."/>
            <person name="Rivas-Marin E."/>
            <person name="Kohn T."/>
            <person name="Peeters S.H."/>
            <person name="Heuer A."/>
            <person name="Rast P."/>
            <person name="Oberbeckmann S."/>
            <person name="Bunk B."/>
            <person name="Jeske O."/>
            <person name="Meyerdierks A."/>
            <person name="Storesund J.E."/>
            <person name="Kallscheuer N."/>
            <person name="Luecker S."/>
            <person name="Lage O.M."/>
            <person name="Pohl T."/>
            <person name="Merkel B.J."/>
            <person name="Hornburger P."/>
            <person name="Mueller R.-W."/>
            <person name="Bruemmer F."/>
            <person name="Labrenz M."/>
            <person name="Spormann A.M."/>
            <person name="Op den Camp H."/>
            <person name="Overmann J."/>
            <person name="Amann R."/>
            <person name="Jetten M.S.M."/>
            <person name="Mascher T."/>
            <person name="Medema M.H."/>
            <person name="Devos D.P."/>
            <person name="Kaster A.-K."/>
            <person name="Ovreas L."/>
            <person name="Rohde M."/>
            <person name="Galperin M.Y."/>
            <person name="Jogler C."/>
        </authorList>
    </citation>
    <scope>NUCLEOTIDE SEQUENCE [LARGE SCALE GENOMIC DNA]</scope>
    <source>
        <strain evidence="6 7">KS4</strain>
    </source>
</reference>
<keyword evidence="2 4" id="KW-0547">Nucleotide-binding</keyword>
<dbReference type="SUPFAM" id="SSF100920">
    <property type="entry name" value="Heat shock protein 70kD (HSP70), peptide-binding domain"/>
    <property type="match status" value="1"/>
</dbReference>
<dbReference type="SUPFAM" id="SSF53067">
    <property type="entry name" value="Actin-like ATPase domain"/>
    <property type="match status" value="2"/>
</dbReference>
<dbReference type="AlphaFoldDB" id="A0A517YXW9"/>
<name>A0A517YXW9_9BACT</name>
<evidence type="ECO:0000313" key="6">
    <source>
        <dbReference type="EMBL" id="QDU35065.1"/>
    </source>
</evidence>
<dbReference type="InterPro" id="IPR043129">
    <property type="entry name" value="ATPase_NBD"/>
</dbReference>
<evidence type="ECO:0000256" key="2">
    <source>
        <dbReference type="ARBA" id="ARBA00022741"/>
    </source>
</evidence>
<dbReference type="Pfam" id="PF00012">
    <property type="entry name" value="HSP70"/>
    <property type="match status" value="2"/>
</dbReference>
<feature type="region of interest" description="Disordered" evidence="5">
    <location>
        <begin position="181"/>
        <end position="252"/>
    </location>
</feature>
<evidence type="ECO:0000256" key="3">
    <source>
        <dbReference type="ARBA" id="ARBA00022840"/>
    </source>
</evidence>
<dbReference type="PRINTS" id="PR00301">
    <property type="entry name" value="HEATSHOCK70"/>
</dbReference>
<dbReference type="Proteomes" id="UP000317369">
    <property type="component" value="Chromosome"/>
</dbReference>
<dbReference type="GO" id="GO:0140662">
    <property type="term" value="F:ATP-dependent protein folding chaperone"/>
    <property type="evidence" value="ECO:0007669"/>
    <property type="project" value="InterPro"/>
</dbReference>
<dbReference type="Gene3D" id="3.30.420.40">
    <property type="match status" value="3"/>
</dbReference>
<keyword evidence="3 4" id="KW-0067">ATP-binding</keyword>
<gene>
    <name evidence="6" type="primary">dnaK_2</name>
    <name evidence="6" type="ORF">KS4_31430</name>
</gene>
<feature type="compositionally biased region" description="Low complexity" evidence="5">
    <location>
        <begin position="191"/>
        <end position="200"/>
    </location>
</feature>
<organism evidence="6 7">
    <name type="scientific">Poriferisphaera corsica</name>
    <dbReference type="NCBI Taxonomy" id="2528020"/>
    <lineage>
        <taxon>Bacteria</taxon>
        <taxon>Pseudomonadati</taxon>
        <taxon>Planctomycetota</taxon>
        <taxon>Phycisphaerae</taxon>
        <taxon>Phycisphaerales</taxon>
        <taxon>Phycisphaeraceae</taxon>
        <taxon>Poriferisphaera</taxon>
    </lineage>
</organism>
<dbReference type="PANTHER" id="PTHR19375">
    <property type="entry name" value="HEAT SHOCK PROTEIN 70KDA"/>
    <property type="match status" value="1"/>
</dbReference>
<dbReference type="Gene3D" id="3.90.640.10">
    <property type="entry name" value="Actin, Chain A, domain 4"/>
    <property type="match status" value="1"/>
</dbReference>
<dbReference type="RefSeq" id="WP_145079833.1">
    <property type="nucleotide sequence ID" value="NZ_CP036425.1"/>
</dbReference>
<evidence type="ECO:0000256" key="5">
    <source>
        <dbReference type="SAM" id="MobiDB-lite"/>
    </source>
</evidence>
<dbReference type="PROSITE" id="PS01036">
    <property type="entry name" value="HSP70_3"/>
    <property type="match status" value="1"/>
</dbReference>
<dbReference type="Gene3D" id="2.60.34.10">
    <property type="entry name" value="Substrate Binding Domain Of DNAk, Chain A, domain 1"/>
    <property type="match status" value="1"/>
</dbReference>
<sequence>MRKEKIIGIDLGTTNSLVAYCDEKGPRILGESLPSVVRLSVEGDVEAIGGEARRHAVEYPERTIHSAKRLMGRGLKDIEGELGYLAYEVVAGAQDTARVHVGKAVVSPQEISAMILGELKGQAERELGEAVKKAVVTVPAYFDDAQRQATRDAGRLAGLDVVRIVNEPTAAALAYGLGLSGGSKDEEESESSGISLVSGISTGGSSGGDVSLNVKVNPEACESGADDLRDGSGADLEGASDEQGGDDTNRGGTVAVYDLGGGTFDVSIMKLNRGGEGGSVDQVLGTAGDTHLGGDDVDRLLVEMMQGEIREQFFDGKAVQFPASTRQAFRNFAEAMKIRLSNEMEARVEVQVGEGQVYERVVKRDEFEGMIDGWVAKTLVACGKALKGAGLSADEVERVVMVGGSTRIPYVRQKVSEYFGVQCYTALNPDEVVAMGAAVQGAVLMGVKQDMLLLDVIPLGLGIETMGGAVAKLITSNTTIPTRATEIFSTYVDGQTNVKIHVLQGERELVEDCRSLGEFELRGIPAMPAGLPKIEVMFLVDANGVLNVMATEVRSGKRASIQIIPNHGLTRDEVELMEKEGFEHAVEDMNMHRLIDLRMNSRLDIRNIKKQLERVADEIDEGYKREIDDHMAKVQGYIDADGPNGDEFQEAMTAMDHATIRLAEMNIKKTLRDEGLDGQ</sequence>
<keyword evidence="7" id="KW-1185">Reference proteome</keyword>
<accession>A0A517YXW9</accession>
<dbReference type="OrthoDB" id="9766019at2"/>
<dbReference type="EMBL" id="CP036425">
    <property type="protein sequence ID" value="QDU35065.1"/>
    <property type="molecule type" value="Genomic_DNA"/>
</dbReference>
<dbReference type="InterPro" id="IPR029048">
    <property type="entry name" value="HSP70_C_sf"/>
</dbReference>
<dbReference type="InterPro" id="IPR018181">
    <property type="entry name" value="Heat_shock_70_CS"/>
</dbReference>
<evidence type="ECO:0000313" key="7">
    <source>
        <dbReference type="Proteomes" id="UP000317369"/>
    </source>
</evidence>
<dbReference type="PROSITE" id="PS00329">
    <property type="entry name" value="HSP70_2"/>
    <property type="match status" value="1"/>
</dbReference>
<evidence type="ECO:0000256" key="1">
    <source>
        <dbReference type="ARBA" id="ARBA00007381"/>
    </source>
</evidence>
<proteinExistence type="inferred from homology"/>
<comment type="similarity">
    <text evidence="1 4">Belongs to the heat shock protein 70 family.</text>
</comment>
<protein>
    <submittedName>
        <fullName evidence="6">Chaperone protein DnaK</fullName>
    </submittedName>
</protein>
<dbReference type="InterPro" id="IPR013126">
    <property type="entry name" value="Hsp_70_fam"/>
</dbReference>
<dbReference type="GO" id="GO:0005524">
    <property type="term" value="F:ATP binding"/>
    <property type="evidence" value="ECO:0007669"/>
    <property type="project" value="UniProtKB-KW"/>
</dbReference>
<dbReference type="KEGG" id="pcor:KS4_31430"/>
<dbReference type="PROSITE" id="PS00297">
    <property type="entry name" value="HSP70_1"/>
    <property type="match status" value="1"/>
</dbReference>